<keyword evidence="4" id="KW-1185">Reference proteome</keyword>
<name>A0A177YL01_9NOCA</name>
<dbReference type="InterPro" id="IPR010998">
    <property type="entry name" value="Integrase_recombinase_N"/>
</dbReference>
<comment type="caution">
    <text evidence="3">The sequence shown here is derived from an EMBL/GenBank/DDBJ whole genome shotgun (WGS) entry which is preliminary data.</text>
</comment>
<accession>A0A177YL01</accession>
<evidence type="ECO:0000313" key="3">
    <source>
        <dbReference type="EMBL" id="OAK56237.1"/>
    </source>
</evidence>
<dbReference type="EMBL" id="LVHI01000005">
    <property type="protein sequence ID" value="OAK56237.1"/>
    <property type="molecule type" value="Genomic_DNA"/>
</dbReference>
<gene>
    <name evidence="3" type="ORF">A3K89_17335</name>
</gene>
<dbReference type="GO" id="GO:0003677">
    <property type="term" value="F:DNA binding"/>
    <property type="evidence" value="ECO:0007669"/>
    <property type="project" value="UniProtKB-KW"/>
</dbReference>
<proteinExistence type="predicted"/>
<dbReference type="RefSeq" id="WP_068422460.1">
    <property type="nucleotide sequence ID" value="NZ_LVHI01000005.1"/>
</dbReference>
<dbReference type="Gene3D" id="1.10.150.130">
    <property type="match status" value="1"/>
</dbReference>
<sequence length="330" mass="36579">MAPTRPATQYRYDWALFVDWCAAAELTSLPATPMTVAEFLDENPAGDAVQRRRVSAINRQHLDADHFPPGSVTSIRLALDGVRSGRIGRLATRLRAIAAVLPTTGTAEALFGRRDAVLLLLAGAGLSFRAIAELDHTDVSVDGPDVWIGGRHLIRIPANTADSESAARIWNRWWEVLHFSDRYPSTSLLAKQLQRSRFPDMGEWPRRPGPVAVPIDQWGHMPFPPTPMTPDAIAAVVHAYLTDIPPRRKARRPSRHIDDENNQDFTETSTTEPVSVDLDPGYYERGVQARSLAHTAMTDVPGLVDDIEDRIEHLLQRTLDLLDEIGAGEL</sequence>
<organism evidence="3 4">
    <name type="scientific">Rhodococcoides kyotonense</name>
    <dbReference type="NCBI Taxonomy" id="398843"/>
    <lineage>
        <taxon>Bacteria</taxon>
        <taxon>Bacillati</taxon>
        <taxon>Actinomycetota</taxon>
        <taxon>Actinomycetes</taxon>
        <taxon>Mycobacteriales</taxon>
        <taxon>Nocardiaceae</taxon>
        <taxon>Rhodococcoides</taxon>
    </lineage>
</organism>
<evidence type="ECO:0008006" key="5">
    <source>
        <dbReference type="Google" id="ProtNLM"/>
    </source>
</evidence>
<evidence type="ECO:0000256" key="1">
    <source>
        <dbReference type="ARBA" id="ARBA00023125"/>
    </source>
</evidence>
<feature type="compositionally biased region" description="Polar residues" evidence="2">
    <location>
        <begin position="263"/>
        <end position="273"/>
    </location>
</feature>
<dbReference type="AlphaFoldDB" id="A0A177YL01"/>
<dbReference type="SUPFAM" id="SSF47823">
    <property type="entry name" value="lambda integrase-like, N-terminal domain"/>
    <property type="match status" value="1"/>
</dbReference>
<keyword evidence="1" id="KW-0238">DNA-binding</keyword>
<protein>
    <recommendedName>
        <fullName evidence="5">Recombinase</fullName>
    </recommendedName>
</protein>
<evidence type="ECO:0000256" key="2">
    <source>
        <dbReference type="SAM" id="MobiDB-lite"/>
    </source>
</evidence>
<reference evidence="3 4" key="1">
    <citation type="submission" date="2016-03" db="EMBL/GenBank/DDBJ databases">
        <title>Genome sequence of Rhodococcus kyotonensis KB10.</title>
        <authorList>
            <person name="Jeong H."/>
            <person name="Hong C.E."/>
            <person name="Jo S.H."/>
            <person name="Park J.M."/>
        </authorList>
    </citation>
    <scope>NUCLEOTIDE SEQUENCE [LARGE SCALE GENOMIC DNA]</scope>
    <source>
        <strain evidence="3 4">KB10</strain>
    </source>
</reference>
<feature type="region of interest" description="Disordered" evidence="2">
    <location>
        <begin position="247"/>
        <end position="279"/>
    </location>
</feature>
<dbReference type="Proteomes" id="UP000077519">
    <property type="component" value="Unassembled WGS sequence"/>
</dbReference>
<evidence type="ECO:0000313" key="4">
    <source>
        <dbReference type="Proteomes" id="UP000077519"/>
    </source>
</evidence>